<dbReference type="SMART" id="SM00448">
    <property type="entry name" value="REC"/>
    <property type="match status" value="1"/>
</dbReference>
<dbReference type="InterPro" id="IPR001789">
    <property type="entry name" value="Sig_transdc_resp-reg_receiver"/>
</dbReference>
<keyword evidence="5" id="KW-1185">Reference proteome</keyword>
<dbReference type="Pfam" id="PF04397">
    <property type="entry name" value="LytTR"/>
    <property type="match status" value="1"/>
</dbReference>
<dbReference type="EMBL" id="JACOFV010000011">
    <property type="protein sequence ID" value="MBC3862934.1"/>
    <property type="molecule type" value="Genomic_DNA"/>
</dbReference>
<dbReference type="Gene3D" id="2.40.50.1020">
    <property type="entry name" value="LytTr DNA-binding domain"/>
    <property type="match status" value="1"/>
</dbReference>
<dbReference type="PROSITE" id="PS50930">
    <property type="entry name" value="HTH_LYTTR"/>
    <property type="match status" value="1"/>
</dbReference>
<dbReference type="PANTHER" id="PTHR37299:SF1">
    <property type="entry name" value="STAGE 0 SPORULATION PROTEIN A HOMOLOG"/>
    <property type="match status" value="1"/>
</dbReference>
<dbReference type="GO" id="GO:0003677">
    <property type="term" value="F:DNA binding"/>
    <property type="evidence" value="ECO:0007669"/>
    <property type="project" value="InterPro"/>
</dbReference>
<name>A0A923KQC5_9BURK</name>
<reference evidence="4" key="1">
    <citation type="submission" date="2020-08" db="EMBL/GenBank/DDBJ databases">
        <title>Novel species isolated from subtropical streams in China.</title>
        <authorList>
            <person name="Lu H."/>
        </authorList>
    </citation>
    <scope>NUCLEOTIDE SEQUENCE</scope>
    <source>
        <strain evidence="4">KACC 12607</strain>
    </source>
</reference>
<organism evidence="4 5">
    <name type="scientific">Undibacterium jejuense</name>
    <dbReference type="NCBI Taxonomy" id="1344949"/>
    <lineage>
        <taxon>Bacteria</taxon>
        <taxon>Pseudomonadati</taxon>
        <taxon>Pseudomonadota</taxon>
        <taxon>Betaproteobacteria</taxon>
        <taxon>Burkholderiales</taxon>
        <taxon>Oxalobacteraceae</taxon>
        <taxon>Undibacterium</taxon>
    </lineage>
</organism>
<evidence type="ECO:0000313" key="5">
    <source>
        <dbReference type="Proteomes" id="UP000634011"/>
    </source>
</evidence>
<sequence length="281" mass="31957">MNQAPTIKALIAEDESILSLTLQRMLGKLWPELELCSVVENGIEAVQAALSELPDVLFLDIKMPGKTGLEVAQELAEEWPAEQPFPMVVYVTAYDEFAVQAFETCAADYVLKPISEERLNKTIKRLQEHFQARTKTQNDRQQPESELERVIVQLRQLHQIQLPNSAENLSPTTEKLSVIRAAVGNNIRIIPIEDVIYFEATDKYINVVTAEHSSLIRSSLRDLLPQLDSSLFWQIHRSTVVNVKRVHMAHKDESGKITLKLKNSDDKLSVSRVYAHLFKQM</sequence>
<dbReference type="PROSITE" id="PS50110">
    <property type="entry name" value="RESPONSE_REGULATORY"/>
    <property type="match status" value="1"/>
</dbReference>
<gene>
    <name evidence="4" type="ORF">H8K32_12550</name>
</gene>
<dbReference type="InterPro" id="IPR007492">
    <property type="entry name" value="LytTR_DNA-bd_dom"/>
</dbReference>
<dbReference type="PANTHER" id="PTHR37299">
    <property type="entry name" value="TRANSCRIPTIONAL REGULATOR-RELATED"/>
    <property type="match status" value="1"/>
</dbReference>
<dbReference type="RefSeq" id="WP_186912881.1">
    <property type="nucleotide sequence ID" value="NZ_JACOFV010000011.1"/>
</dbReference>
<dbReference type="InterPro" id="IPR011006">
    <property type="entry name" value="CheY-like_superfamily"/>
</dbReference>
<evidence type="ECO:0000259" key="2">
    <source>
        <dbReference type="PROSITE" id="PS50110"/>
    </source>
</evidence>
<comment type="caution">
    <text evidence="4">The sequence shown here is derived from an EMBL/GenBank/DDBJ whole genome shotgun (WGS) entry which is preliminary data.</text>
</comment>
<dbReference type="SMART" id="SM00850">
    <property type="entry name" value="LytTR"/>
    <property type="match status" value="1"/>
</dbReference>
<dbReference type="Proteomes" id="UP000634011">
    <property type="component" value="Unassembled WGS sequence"/>
</dbReference>
<dbReference type="GO" id="GO:0000156">
    <property type="term" value="F:phosphorelay response regulator activity"/>
    <property type="evidence" value="ECO:0007669"/>
    <property type="project" value="InterPro"/>
</dbReference>
<evidence type="ECO:0000259" key="3">
    <source>
        <dbReference type="PROSITE" id="PS50930"/>
    </source>
</evidence>
<feature type="domain" description="HTH LytTR-type" evidence="3">
    <location>
        <begin position="179"/>
        <end position="281"/>
    </location>
</feature>
<proteinExistence type="predicted"/>
<accession>A0A923KQC5</accession>
<dbReference type="SUPFAM" id="SSF52172">
    <property type="entry name" value="CheY-like"/>
    <property type="match status" value="1"/>
</dbReference>
<keyword evidence="1" id="KW-0597">Phosphoprotein</keyword>
<feature type="modified residue" description="4-aspartylphosphate" evidence="1">
    <location>
        <position position="60"/>
    </location>
</feature>
<evidence type="ECO:0000313" key="4">
    <source>
        <dbReference type="EMBL" id="MBC3862934.1"/>
    </source>
</evidence>
<dbReference type="AlphaFoldDB" id="A0A923KQC5"/>
<dbReference type="InterPro" id="IPR046947">
    <property type="entry name" value="LytR-like"/>
</dbReference>
<dbReference type="Pfam" id="PF00072">
    <property type="entry name" value="Response_reg"/>
    <property type="match status" value="1"/>
</dbReference>
<dbReference type="Gene3D" id="3.40.50.2300">
    <property type="match status" value="1"/>
</dbReference>
<protein>
    <submittedName>
        <fullName evidence="4">Response regulator transcription factor</fullName>
    </submittedName>
</protein>
<feature type="domain" description="Response regulatory" evidence="2">
    <location>
        <begin position="8"/>
        <end position="127"/>
    </location>
</feature>
<evidence type="ECO:0000256" key="1">
    <source>
        <dbReference type="PROSITE-ProRule" id="PRU00169"/>
    </source>
</evidence>